<protein>
    <recommendedName>
        <fullName evidence="6">BatD protein</fullName>
    </recommendedName>
</protein>
<keyword evidence="2" id="KW-0472">Membrane</keyword>
<organism evidence="4 5">
    <name type="scientific">Salipiger bermudensis (strain DSM 26914 / JCM 13377 / KCTC 12554 / HTCC2601)</name>
    <name type="common">Pelagibaca bermudensis</name>
    <dbReference type="NCBI Taxonomy" id="314265"/>
    <lineage>
        <taxon>Bacteria</taxon>
        <taxon>Pseudomonadati</taxon>
        <taxon>Pseudomonadota</taxon>
        <taxon>Alphaproteobacteria</taxon>
        <taxon>Rhodobacterales</taxon>
        <taxon>Roseobacteraceae</taxon>
        <taxon>Salipiger</taxon>
    </lineage>
</organism>
<gene>
    <name evidence="4" type="ORF">R2601_00745</name>
</gene>
<dbReference type="OrthoDB" id="7699970at2"/>
<dbReference type="PANTHER" id="PTHR40940">
    <property type="entry name" value="PROTEIN BATD-RELATED"/>
    <property type="match status" value="1"/>
</dbReference>
<keyword evidence="2" id="KW-1133">Transmembrane helix</keyword>
<proteinExistence type="predicted"/>
<evidence type="ECO:0000256" key="2">
    <source>
        <dbReference type="SAM" id="Phobius"/>
    </source>
</evidence>
<evidence type="ECO:0000313" key="5">
    <source>
        <dbReference type="Proteomes" id="UP000006230"/>
    </source>
</evidence>
<feature type="chain" id="PRO_5004172054" description="BatD protein" evidence="3">
    <location>
        <begin position="19"/>
        <end position="422"/>
    </location>
</feature>
<keyword evidence="2" id="KW-0812">Transmembrane</keyword>
<sequence length="422" mass="45075">MIRLLLVLLVTWALPAAAQDTAAEPRLTVDFPETEAVPGQPLSLRLTVLVPTFMPEPPVWPSLETPNLLVRLPSRSTSPVSERIDGETWSGVSRHYRISPMVPGPMTLPPQEVVVTWQDLEASDVRQTTLTTEAISFAGVVPEGAEGLDPFIAAADLSLEQEIEGDPAAMVPGDSLKRQVTARVEGASPMFLPPLLDMVDLAGVAAYPDAPKLSEQDDRGVPSGSRVESVTYLAEAGGGGALPPVSLDWYDTDEGAVKTATVPGLELQIDGPAPGRAEPLDPRRVALLAAAVVLGLTLVILVVRRLLPALARHRARRRAQVLASEDHAWRMLRQVIARRDHAALRPALDLWAGRVDGPDPRRSARVEAALLALGAQRYGGGPTTTDGEAWTALQGALNEARPKGRRVGAYDTLPPLNPRGAS</sequence>
<dbReference type="Proteomes" id="UP000006230">
    <property type="component" value="Unassembled WGS sequence"/>
</dbReference>
<feature type="transmembrane region" description="Helical" evidence="2">
    <location>
        <begin position="285"/>
        <end position="307"/>
    </location>
</feature>
<comment type="caution">
    <text evidence="4">The sequence shown here is derived from an EMBL/GenBank/DDBJ whole genome shotgun (WGS) entry which is preliminary data.</text>
</comment>
<evidence type="ECO:0000313" key="4">
    <source>
        <dbReference type="EMBL" id="EAU47922.1"/>
    </source>
</evidence>
<evidence type="ECO:0000256" key="1">
    <source>
        <dbReference type="SAM" id="MobiDB-lite"/>
    </source>
</evidence>
<dbReference type="RefSeq" id="WP_007803634.1">
    <property type="nucleotide sequence ID" value="NZ_DS022279.1"/>
</dbReference>
<reference evidence="4 5" key="1">
    <citation type="journal article" date="2010" name="J. Bacteriol.">
        <title>Genome sequences of Pelagibaca bermudensis HTCC2601T and Maritimibacter alkaliphilus HTCC2654T, the type strains of two marine Roseobacter genera.</title>
        <authorList>
            <person name="Thrash J.C."/>
            <person name="Cho J.C."/>
            <person name="Ferriera S."/>
            <person name="Johnson J."/>
            <person name="Vergin K.L."/>
            <person name="Giovannoni S.J."/>
        </authorList>
    </citation>
    <scope>NUCLEOTIDE SEQUENCE [LARGE SCALE GENOMIC DNA]</scope>
    <source>
        <strain evidence="5">DSM 26914 / JCM 13377 / KCTC 12554 / HTCC2601</strain>
    </source>
</reference>
<accession>Q0FV09</accession>
<keyword evidence="3" id="KW-0732">Signal</keyword>
<dbReference type="STRING" id="314265.R2601_00745"/>
<feature type="region of interest" description="Disordered" evidence="1">
    <location>
        <begin position="403"/>
        <end position="422"/>
    </location>
</feature>
<dbReference type="InterPro" id="IPR025738">
    <property type="entry name" value="BatD"/>
</dbReference>
<dbReference type="EMBL" id="AATQ01000003">
    <property type="protein sequence ID" value="EAU47922.1"/>
    <property type="molecule type" value="Genomic_DNA"/>
</dbReference>
<dbReference type="AlphaFoldDB" id="Q0FV09"/>
<keyword evidence="5" id="KW-1185">Reference proteome</keyword>
<evidence type="ECO:0000256" key="3">
    <source>
        <dbReference type="SAM" id="SignalP"/>
    </source>
</evidence>
<evidence type="ECO:0008006" key="6">
    <source>
        <dbReference type="Google" id="ProtNLM"/>
    </source>
</evidence>
<dbReference type="PANTHER" id="PTHR40940:SF1">
    <property type="entry name" value="PROTEIN BATD"/>
    <property type="match status" value="1"/>
</dbReference>
<feature type="signal peptide" evidence="3">
    <location>
        <begin position="1"/>
        <end position="18"/>
    </location>
</feature>
<dbReference type="eggNOG" id="ENOG502Z8JG">
    <property type="taxonomic scope" value="Bacteria"/>
</dbReference>
<name>Q0FV09_SALBH</name>
<dbReference type="HOGENOM" id="CLU_047669_1_0_5"/>